<dbReference type="InterPro" id="IPR037739">
    <property type="entry name" value="C6orf141"/>
</dbReference>
<protein>
    <submittedName>
        <fullName evidence="2">Uncharacterized protein</fullName>
    </submittedName>
</protein>
<proteinExistence type="predicted"/>
<feature type="compositionally biased region" description="Low complexity" evidence="1">
    <location>
        <begin position="24"/>
        <end position="48"/>
    </location>
</feature>
<sequence length="189" mass="20133">MGVPGPRGATDPADFPDSLGRGGFFPRVVGRGAPLAADARNAGAAGASGSRGGAHENRRAGENLGSLSWVREKVLFLLHPERGLGTQGDPAREEVAGEEDLPQAGEDDLEPNWPSPVFPREKRIPGSRVDSPSGPPPRDPAASPKSVLVRVVDYQVTQEVLWTAWTKGCMTTRTEERSLTAVTFLTNKE</sequence>
<evidence type="ECO:0000313" key="3">
    <source>
        <dbReference type="Proteomes" id="UP000593571"/>
    </source>
</evidence>
<comment type="caution">
    <text evidence="2">The sequence shown here is derived from an EMBL/GenBank/DDBJ whole genome shotgun (WGS) entry which is preliminary data.</text>
</comment>
<dbReference type="PANTHER" id="PTHR36880">
    <property type="entry name" value="9130008F23RIK PROTEIN"/>
    <property type="match status" value="1"/>
</dbReference>
<evidence type="ECO:0000256" key="1">
    <source>
        <dbReference type="SAM" id="MobiDB-lite"/>
    </source>
</evidence>
<reference evidence="2 3" key="1">
    <citation type="journal article" date="2020" name="Nature">
        <title>Six reference-quality genomes reveal evolution of bat adaptations.</title>
        <authorList>
            <person name="Jebb D."/>
            <person name="Huang Z."/>
            <person name="Pippel M."/>
            <person name="Hughes G.M."/>
            <person name="Lavrichenko K."/>
            <person name="Devanna P."/>
            <person name="Winkler S."/>
            <person name="Jermiin L.S."/>
            <person name="Skirmuntt E.C."/>
            <person name="Katzourakis A."/>
            <person name="Burkitt-Gray L."/>
            <person name="Ray D.A."/>
            <person name="Sullivan K.A.M."/>
            <person name="Roscito J.G."/>
            <person name="Kirilenko B.M."/>
            <person name="Davalos L.M."/>
            <person name="Corthals A.P."/>
            <person name="Power M.L."/>
            <person name="Jones G."/>
            <person name="Ransome R.D."/>
            <person name="Dechmann D.K.N."/>
            <person name="Locatelli A.G."/>
            <person name="Puechmaille S.J."/>
            <person name="Fedrigo O."/>
            <person name="Jarvis E.D."/>
            <person name="Hiller M."/>
            <person name="Vernes S.C."/>
            <person name="Myers E.W."/>
            <person name="Teeling E.C."/>
        </authorList>
    </citation>
    <scope>NUCLEOTIDE SEQUENCE [LARGE SCALE GENOMIC DNA]</scope>
    <source>
        <strain evidence="2">MRouAeg1</strain>
        <tissue evidence="2">Muscle</tissue>
    </source>
</reference>
<dbReference type="EMBL" id="JACASE010000001">
    <property type="protein sequence ID" value="KAF6504154.1"/>
    <property type="molecule type" value="Genomic_DNA"/>
</dbReference>
<dbReference type="AlphaFoldDB" id="A0A7J8K5L8"/>
<dbReference type="Proteomes" id="UP000593571">
    <property type="component" value="Unassembled WGS sequence"/>
</dbReference>
<accession>A0A7J8K5L8</accession>
<feature type="compositionally biased region" description="Acidic residues" evidence="1">
    <location>
        <begin position="96"/>
        <end position="110"/>
    </location>
</feature>
<name>A0A7J8K5L8_ROUAE</name>
<evidence type="ECO:0000313" key="2">
    <source>
        <dbReference type="EMBL" id="KAF6504154.1"/>
    </source>
</evidence>
<feature type="region of interest" description="Disordered" evidence="1">
    <location>
        <begin position="1"/>
        <end position="63"/>
    </location>
</feature>
<feature type="region of interest" description="Disordered" evidence="1">
    <location>
        <begin position="81"/>
        <end position="145"/>
    </location>
</feature>
<organism evidence="2 3">
    <name type="scientific">Rousettus aegyptiacus</name>
    <name type="common">Egyptian fruit bat</name>
    <name type="synonym">Pteropus aegyptiacus</name>
    <dbReference type="NCBI Taxonomy" id="9407"/>
    <lineage>
        <taxon>Eukaryota</taxon>
        <taxon>Metazoa</taxon>
        <taxon>Chordata</taxon>
        <taxon>Craniata</taxon>
        <taxon>Vertebrata</taxon>
        <taxon>Euteleostomi</taxon>
        <taxon>Mammalia</taxon>
        <taxon>Eutheria</taxon>
        <taxon>Laurasiatheria</taxon>
        <taxon>Chiroptera</taxon>
        <taxon>Yinpterochiroptera</taxon>
        <taxon>Pteropodoidea</taxon>
        <taxon>Pteropodidae</taxon>
        <taxon>Rousettinae</taxon>
        <taxon>Rousettus</taxon>
    </lineage>
</organism>
<gene>
    <name evidence="2" type="ORF">HJG63_001903</name>
</gene>
<keyword evidence="3" id="KW-1185">Reference proteome</keyword>
<dbReference type="PANTHER" id="PTHR36880:SF1">
    <property type="entry name" value="9130008F23RIK PROTEIN"/>
    <property type="match status" value="1"/>
</dbReference>